<dbReference type="PANTHER" id="PTHR48022:SF83">
    <property type="entry name" value="MAJOR FACILITATOR SUPERFAMILY (MFS) PROFILE DOMAIN-CONTAINING PROTEIN"/>
    <property type="match status" value="1"/>
</dbReference>
<dbReference type="Proteomes" id="UP001285354">
    <property type="component" value="Unassembled WGS sequence"/>
</dbReference>
<keyword evidence="6 8" id="KW-0472">Membrane</keyword>
<comment type="similarity">
    <text evidence="2 7">Belongs to the major facilitator superfamily. Sugar transporter (TC 2.A.1.1) family.</text>
</comment>
<dbReference type="FunFam" id="1.20.1250.20:FF:000078">
    <property type="entry name" value="MFS maltose transporter, putative"/>
    <property type="match status" value="1"/>
</dbReference>
<feature type="transmembrane region" description="Helical" evidence="8">
    <location>
        <begin position="389"/>
        <end position="410"/>
    </location>
</feature>
<dbReference type="InterPro" id="IPR050360">
    <property type="entry name" value="MFS_Sugar_Transporters"/>
</dbReference>
<dbReference type="SUPFAM" id="SSF103473">
    <property type="entry name" value="MFS general substrate transporter"/>
    <property type="match status" value="1"/>
</dbReference>
<protein>
    <recommendedName>
        <fullName evidence="9">Major facilitator superfamily (MFS) profile domain-containing protein</fullName>
    </recommendedName>
</protein>
<feature type="transmembrane region" description="Helical" evidence="8">
    <location>
        <begin position="519"/>
        <end position="535"/>
    </location>
</feature>
<feature type="transmembrane region" description="Helical" evidence="8">
    <location>
        <begin position="265"/>
        <end position="286"/>
    </location>
</feature>
<evidence type="ECO:0000256" key="2">
    <source>
        <dbReference type="ARBA" id="ARBA00010992"/>
    </source>
</evidence>
<feature type="transmembrane region" description="Helical" evidence="8">
    <location>
        <begin position="200"/>
        <end position="221"/>
    </location>
</feature>
<dbReference type="Gene3D" id="1.20.1250.20">
    <property type="entry name" value="MFS general substrate transporter like domains"/>
    <property type="match status" value="1"/>
</dbReference>
<dbReference type="EMBL" id="JAUBYV010000002">
    <property type="protein sequence ID" value="KAK2628772.1"/>
    <property type="molecule type" value="Genomic_DNA"/>
</dbReference>
<evidence type="ECO:0000313" key="11">
    <source>
        <dbReference type="Proteomes" id="UP001285354"/>
    </source>
</evidence>
<feature type="transmembrane region" description="Helical" evidence="8">
    <location>
        <begin position="355"/>
        <end position="377"/>
    </location>
</feature>
<keyword evidence="11" id="KW-1185">Reference proteome</keyword>
<dbReference type="AlphaFoldDB" id="A0AAD9WEJ5"/>
<evidence type="ECO:0000256" key="6">
    <source>
        <dbReference type="ARBA" id="ARBA00023136"/>
    </source>
</evidence>
<feature type="transmembrane region" description="Helical" evidence="8">
    <location>
        <begin position="233"/>
        <end position="253"/>
    </location>
</feature>
<comment type="caution">
    <text evidence="10">The sequence shown here is derived from an EMBL/GenBank/DDBJ whole genome shotgun (WGS) entry which is preliminary data.</text>
</comment>
<keyword evidence="4 8" id="KW-0812">Transmembrane</keyword>
<dbReference type="InterPro" id="IPR005828">
    <property type="entry name" value="MFS_sugar_transport-like"/>
</dbReference>
<gene>
    <name evidence="10" type="ORF">QTJ16_001875</name>
</gene>
<evidence type="ECO:0000256" key="7">
    <source>
        <dbReference type="RuleBase" id="RU003346"/>
    </source>
</evidence>
<dbReference type="InterPro" id="IPR020846">
    <property type="entry name" value="MFS_dom"/>
</dbReference>
<dbReference type="PANTHER" id="PTHR48022">
    <property type="entry name" value="PLASTIDIC GLUCOSE TRANSPORTER 4"/>
    <property type="match status" value="1"/>
</dbReference>
<dbReference type="Pfam" id="PF00083">
    <property type="entry name" value="Sugar_tr"/>
    <property type="match status" value="1"/>
</dbReference>
<keyword evidence="3 7" id="KW-0813">Transport</keyword>
<dbReference type="InterPro" id="IPR036259">
    <property type="entry name" value="MFS_trans_sf"/>
</dbReference>
<proteinExistence type="inferred from homology"/>
<dbReference type="NCBIfam" id="TIGR00879">
    <property type="entry name" value="SP"/>
    <property type="match status" value="1"/>
</dbReference>
<evidence type="ECO:0000259" key="9">
    <source>
        <dbReference type="PROSITE" id="PS50850"/>
    </source>
</evidence>
<keyword evidence="5 8" id="KW-1133">Transmembrane helix</keyword>
<evidence type="ECO:0000256" key="1">
    <source>
        <dbReference type="ARBA" id="ARBA00004141"/>
    </source>
</evidence>
<feature type="transmembrane region" description="Helical" evidence="8">
    <location>
        <begin position="176"/>
        <end position="194"/>
    </location>
</feature>
<feature type="transmembrane region" description="Helical" evidence="8">
    <location>
        <begin position="457"/>
        <end position="478"/>
    </location>
</feature>
<feature type="transmembrane region" description="Helical" evidence="8">
    <location>
        <begin position="61"/>
        <end position="81"/>
    </location>
</feature>
<evidence type="ECO:0000256" key="4">
    <source>
        <dbReference type="ARBA" id="ARBA00022692"/>
    </source>
</evidence>
<comment type="subcellular location">
    <subcellularLocation>
        <location evidence="1">Membrane</location>
        <topology evidence="1">Multi-pass membrane protein</topology>
    </subcellularLocation>
</comment>
<feature type="transmembrane region" description="Helical" evidence="8">
    <location>
        <begin position="417"/>
        <end position="437"/>
    </location>
</feature>
<dbReference type="GO" id="GO:0016020">
    <property type="term" value="C:membrane"/>
    <property type="evidence" value="ECO:0007669"/>
    <property type="project" value="UniProtKB-SubCell"/>
</dbReference>
<name>A0AAD9WEJ5_9HELO</name>
<evidence type="ECO:0000256" key="5">
    <source>
        <dbReference type="ARBA" id="ARBA00022989"/>
    </source>
</evidence>
<feature type="domain" description="Major facilitator superfamily (MFS) profile" evidence="9">
    <location>
        <begin position="98"/>
        <end position="541"/>
    </location>
</feature>
<feature type="transmembrane region" description="Helical" evidence="8">
    <location>
        <begin position="490"/>
        <end position="507"/>
    </location>
</feature>
<dbReference type="PROSITE" id="PS50850">
    <property type="entry name" value="MFS"/>
    <property type="match status" value="1"/>
</dbReference>
<dbReference type="GO" id="GO:0005351">
    <property type="term" value="F:carbohydrate:proton symporter activity"/>
    <property type="evidence" value="ECO:0007669"/>
    <property type="project" value="TreeGrafter"/>
</dbReference>
<reference evidence="10" key="1">
    <citation type="submission" date="2023-06" db="EMBL/GenBank/DDBJ databases">
        <title>Draft genome of Marssonina rosae.</title>
        <authorList>
            <person name="Cheng Q."/>
        </authorList>
    </citation>
    <scope>NUCLEOTIDE SEQUENCE</scope>
    <source>
        <strain evidence="10">R4</strain>
    </source>
</reference>
<dbReference type="InterPro" id="IPR003663">
    <property type="entry name" value="Sugar/inositol_transpt"/>
</dbReference>
<accession>A0AAD9WEJ5</accession>
<evidence type="ECO:0000256" key="3">
    <source>
        <dbReference type="ARBA" id="ARBA00022448"/>
    </source>
</evidence>
<evidence type="ECO:0000256" key="8">
    <source>
        <dbReference type="SAM" id="Phobius"/>
    </source>
</evidence>
<evidence type="ECO:0000313" key="10">
    <source>
        <dbReference type="EMBL" id="KAK2628772.1"/>
    </source>
</evidence>
<organism evidence="10 11">
    <name type="scientific">Diplocarpon rosae</name>
    <dbReference type="NCBI Taxonomy" id="946125"/>
    <lineage>
        <taxon>Eukaryota</taxon>
        <taxon>Fungi</taxon>
        <taxon>Dikarya</taxon>
        <taxon>Ascomycota</taxon>
        <taxon>Pezizomycotina</taxon>
        <taxon>Leotiomycetes</taxon>
        <taxon>Helotiales</taxon>
        <taxon>Drepanopezizaceae</taxon>
        <taxon>Diplocarpon</taxon>
    </lineage>
</organism>
<sequence length="584" mass="65291">MVNDTLGPVDSPLDLTIEKAEHHAHHAGFSGALTDKELDDQARCATAIELAMPLWQGIKTYRMAVFWSIVVSSTIIMQVYPPNWLIFTLRRQDLEVQAREGAKNFACREGYDTTLIGSFYAYPAFKQKYGEWFGAEKGWQLTAPWQAGISDIQAVGNIIGALANGYFTQKYGHRPVMMVSLLLMTGFVFVTFFAPNVETLLVGAFLCSIPWGTFATMGPAYAAEVCPLVLRGYLSVFVNLCWAIGQLLSAAILKALVNNKTQWSYRIPFAIQWIWPVPLMIAAYFCPESPWHLVRVNKLDKAENSLKRLSQKGDNVDHEATIALMVHTTRLEEEEELGTTYWDCFKGTNLRRTEIACGAFLSQITNGGAFAYSPTYFFEQAGIAPDDSYSIGLGGTVLAFMGTLFSWFVMSRIGRRPIFLAGFCCMIFCLLTIGILACVPQSTGIKYVQASLCLVWLGSYSMTVGPIVYTIVAEIGATRLRTKTVVLGRSTYYVGNIVGGVLEPYMINPSEWNWRGKTAFFWGTLSVITTAWAWFRLPETIDRTFEELDVLFLRRVPARKFSKANLERDNERIAAGVSDFNVAR</sequence>